<keyword evidence="1" id="KW-0472">Membrane</keyword>
<keyword evidence="1" id="KW-0812">Transmembrane</keyword>
<protein>
    <submittedName>
        <fullName evidence="2">Uncharacterized protein</fullName>
    </submittedName>
</protein>
<evidence type="ECO:0000313" key="2">
    <source>
        <dbReference type="EMBL" id="NMF07119.1"/>
    </source>
</evidence>
<reference evidence="2 3" key="1">
    <citation type="submission" date="2020-04" db="EMBL/GenBank/DDBJ databases">
        <authorList>
            <person name="Hitch T.C.A."/>
            <person name="Wylensek D."/>
            <person name="Clavel T."/>
        </authorList>
    </citation>
    <scope>NUCLEOTIDE SEQUENCE [LARGE SCALE GENOMIC DNA]</scope>
    <source>
        <strain evidence="2 3">WB01_NA02</strain>
    </source>
</reference>
<organism evidence="2 3">
    <name type="scientific">Clostridium beijerinckii</name>
    <name type="common">Clostridium MP</name>
    <dbReference type="NCBI Taxonomy" id="1520"/>
    <lineage>
        <taxon>Bacteria</taxon>
        <taxon>Bacillati</taxon>
        <taxon>Bacillota</taxon>
        <taxon>Clostridia</taxon>
        <taxon>Eubacteriales</taxon>
        <taxon>Clostridiaceae</taxon>
        <taxon>Clostridium</taxon>
    </lineage>
</organism>
<proteinExistence type="predicted"/>
<comment type="caution">
    <text evidence="2">The sequence shown here is derived from an EMBL/GenBank/DDBJ whole genome shotgun (WGS) entry which is preliminary data.</text>
</comment>
<name>A0A7X9SSC6_CLOBE</name>
<sequence length="63" mass="7164">MNEISNTLKTEIGINIMSNFDNGIGNAFEIAILVLFIAIFLSLFINRKTFIYFVSNFSTMFCT</sequence>
<gene>
    <name evidence="2" type="ORF">HF849_20715</name>
</gene>
<feature type="transmembrane region" description="Helical" evidence="1">
    <location>
        <begin position="27"/>
        <end position="45"/>
    </location>
</feature>
<dbReference type="Proteomes" id="UP000587880">
    <property type="component" value="Unassembled WGS sequence"/>
</dbReference>
<keyword evidence="1" id="KW-1133">Transmembrane helix</keyword>
<evidence type="ECO:0000256" key="1">
    <source>
        <dbReference type="SAM" id="Phobius"/>
    </source>
</evidence>
<evidence type="ECO:0000313" key="3">
    <source>
        <dbReference type="Proteomes" id="UP000587880"/>
    </source>
</evidence>
<accession>A0A7X9SSC6</accession>
<dbReference type="RefSeq" id="WP_168982991.1">
    <property type="nucleotide sequence ID" value="NZ_JABAGD010000049.1"/>
</dbReference>
<dbReference type="EMBL" id="JABAGD010000049">
    <property type="protein sequence ID" value="NMF07119.1"/>
    <property type="molecule type" value="Genomic_DNA"/>
</dbReference>
<dbReference type="AlphaFoldDB" id="A0A7X9SSC6"/>